<accession>A0A2N9I0X2</accession>
<feature type="compositionally biased region" description="Basic and acidic residues" evidence="2">
    <location>
        <begin position="12"/>
        <end position="23"/>
    </location>
</feature>
<name>A0A2N9I0X2_FAGSY</name>
<evidence type="ECO:0000256" key="2">
    <source>
        <dbReference type="SAM" id="MobiDB-lite"/>
    </source>
</evidence>
<reference evidence="3" key="1">
    <citation type="submission" date="2018-02" db="EMBL/GenBank/DDBJ databases">
        <authorList>
            <person name="Cohen D.B."/>
            <person name="Kent A.D."/>
        </authorList>
    </citation>
    <scope>NUCLEOTIDE SEQUENCE</scope>
</reference>
<evidence type="ECO:0000313" key="3">
    <source>
        <dbReference type="EMBL" id="SPD19717.1"/>
    </source>
</evidence>
<gene>
    <name evidence="3" type="ORF">FSB_LOCUS47599</name>
</gene>
<feature type="compositionally biased region" description="Polar residues" evidence="2">
    <location>
        <begin position="1"/>
        <end position="10"/>
    </location>
</feature>
<dbReference type="EMBL" id="OIVN01004879">
    <property type="protein sequence ID" value="SPD19717.1"/>
    <property type="molecule type" value="Genomic_DNA"/>
</dbReference>
<keyword evidence="1" id="KW-0175">Coiled coil</keyword>
<dbReference type="AlphaFoldDB" id="A0A2N9I0X2"/>
<sequence length="324" mass="36427">MASEGNSWPSVHSEELPKRLFDREDGDNSSEKTPSVLGSSKGFGSEKPWVAQSYFSIEDVEGLPWEEKDDTFIRVRHAWGVPLTSAIKRPKLSQEGKNGVLRALHHKDHHYTNFIQPELLTFHSFGPEPSQKVLSLKLSNQQRMTTAKLNKDKLKRMMEQKDAVTVNLGKKYMGDLATKPVLEKVSVRPPVIQELTHTVQAPASSVEGLTEAMVVANRCMHWEEGIVKLKAQLTYAMDANKTLTSTAMELTRERDRLVDDLTKLNVDALAKDEELSKTVESYRKALDQLKALSEQMESARSSAVEEYKSSDACDDNNTKYPCGF</sequence>
<feature type="coiled-coil region" evidence="1">
    <location>
        <begin position="247"/>
        <end position="306"/>
    </location>
</feature>
<proteinExistence type="predicted"/>
<evidence type="ECO:0000256" key="1">
    <source>
        <dbReference type="SAM" id="Coils"/>
    </source>
</evidence>
<feature type="region of interest" description="Disordered" evidence="2">
    <location>
        <begin position="1"/>
        <end position="44"/>
    </location>
</feature>
<organism evidence="3">
    <name type="scientific">Fagus sylvatica</name>
    <name type="common">Beechnut</name>
    <dbReference type="NCBI Taxonomy" id="28930"/>
    <lineage>
        <taxon>Eukaryota</taxon>
        <taxon>Viridiplantae</taxon>
        <taxon>Streptophyta</taxon>
        <taxon>Embryophyta</taxon>
        <taxon>Tracheophyta</taxon>
        <taxon>Spermatophyta</taxon>
        <taxon>Magnoliopsida</taxon>
        <taxon>eudicotyledons</taxon>
        <taxon>Gunneridae</taxon>
        <taxon>Pentapetalae</taxon>
        <taxon>rosids</taxon>
        <taxon>fabids</taxon>
        <taxon>Fagales</taxon>
        <taxon>Fagaceae</taxon>
        <taxon>Fagus</taxon>
    </lineage>
</organism>
<protein>
    <submittedName>
        <fullName evidence="3">Uncharacterized protein</fullName>
    </submittedName>
</protein>